<evidence type="ECO:0000313" key="1">
    <source>
        <dbReference type="EMBL" id="KAA6310164.1"/>
    </source>
</evidence>
<gene>
    <name evidence="1" type="ORF">EZS27_038485</name>
</gene>
<evidence type="ECO:0008006" key="2">
    <source>
        <dbReference type="Google" id="ProtNLM"/>
    </source>
</evidence>
<sequence>MPKNKLQIRNSTAEFLIFTNQAKEDGIEVRVQNETIWLSQKLMAVLFDCSTDNISLHLKNIFKENELDENSVTEDFSVTASDGKTYKTKHYNLDAIIAVGYRVNSKRATAFRQWATSILRDYAIRGYVLDRKRMENGAFFGEDYFEHLLAEI</sequence>
<proteinExistence type="predicted"/>
<comment type="caution">
    <text evidence="1">The sequence shown here is derived from an EMBL/GenBank/DDBJ whole genome shotgun (WGS) entry which is preliminary data.</text>
</comment>
<organism evidence="1">
    <name type="scientific">termite gut metagenome</name>
    <dbReference type="NCBI Taxonomy" id="433724"/>
    <lineage>
        <taxon>unclassified sequences</taxon>
        <taxon>metagenomes</taxon>
        <taxon>organismal metagenomes</taxon>
    </lineage>
</organism>
<dbReference type="AlphaFoldDB" id="A0A5J4PNK8"/>
<dbReference type="Pfam" id="PF13310">
    <property type="entry name" value="Virulence_RhuM"/>
    <property type="match status" value="1"/>
</dbReference>
<dbReference type="EMBL" id="SNRY01007564">
    <property type="protein sequence ID" value="KAA6310164.1"/>
    <property type="molecule type" value="Genomic_DNA"/>
</dbReference>
<reference evidence="1" key="1">
    <citation type="submission" date="2019-03" db="EMBL/GenBank/DDBJ databases">
        <title>Single cell metagenomics reveals metabolic interactions within the superorganism composed of flagellate Streblomastix strix and complex community of Bacteroidetes bacteria on its surface.</title>
        <authorList>
            <person name="Treitli S.C."/>
            <person name="Kolisko M."/>
            <person name="Husnik F."/>
            <person name="Keeling P."/>
            <person name="Hampl V."/>
        </authorList>
    </citation>
    <scope>NUCLEOTIDE SEQUENCE</scope>
    <source>
        <strain evidence="1">STM</strain>
    </source>
</reference>
<name>A0A5J4PNK8_9ZZZZ</name>
<accession>A0A5J4PNK8</accession>
<dbReference type="PANTHER" id="PTHR35810:SF1">
    <property type="entry name" value="CYTOPLASMIC PROTEIN"/>
    <property type="match status" value="1"/>
</dbReference>
<dbReference type="PANTHER" id="PTHR35810">
    <property type="entry name" value="CYTOPLASMIC PROTEIN-RELATED"/>
    <property type="match status" value="1"/>
</dbReference>
<dbReference type="InterPro" id="IPR011204">
    <property type="entry name" value="Virulence_RhuM-like"/>
</dbReference>
<protein>
    <recommendedName>
        <fullName evidence="2">Bro-N domain-containing protein</fullName>
    </recommendedName>
</protein>
<feature type="non-terminal residue" evidence="1">
    <location>
        <position position="152"/>
    </location>
</feature>